<gene>
    <name evidence="6" type="ORF">BCR33DRAFT_715358</name>
</gene>
<accession>A0A1Y2CIV5</accession>
<organism evidence="6 7">
    <name type="scientific">Rhizoclosmatium globosum</name>
    <dbReference type="NCBI Taxonomy" id="329046"/>
    <lineage>
        <taxon>Eukaryota</taxon>
        <taxon>Fungi</taxon>
        <taxon>Fungi incertae sedis</taxon>
        <taxon>Chytridiomycota</taxon>
        <taxon>Chytridiomycota incertae sedis</taxon>
        <taxon>Chytridiomycetes</taxon>
        <taxon>Chytridiales</taxon>
        <taxon>Chytriomycetaceae</taxon>
        <taxon>Rhizoclosmatium</taxon>
    </lineage>
</organism>
<evidence type="ECO:0000256" key="3">
    <source>
        <dbReference type="ARBA" id="ARBA00022694"/>
    </source>
</evidence>
<evidence type="ECO:0000256" key="4">
    <source>
        <dbReference type="ARBA" id="ARBA00023235"/>
    </source>
</evidence>
<reference evidence="6 7" key="1">
    <citation type="submission" date="2016-07" db="EMBL/GenBank/DDBJ databases">
        <title>Pervasive Adenine N6-methylation of Active Genes in Fungi.</title>
        <authorList>
            <consortium name="DOE Joint Genome Institute"/>
            <person name="Mondo S.J."/>
            <person name="Dannebaum R.O."/>
            <person name="Kuo R.C."/>
            <person name="Labutti K."/>
            <person name="Haridas S."/>
            <person name="Kuo A."/>
            <person name="Salamov A."/>
            <person name="Ahrendt S.R."/>
            <person name="Lipzen A."/>
            <person name="Sullivan W."/>
            <person name="Andreopoulos W.B."/>
            <person name="Clum A."/>
            <person name="Lindquist E."/>
            <person name="Daum C."/>
            <person name="Ramamoorthy G.K."/>
            <person name="Gryganskyi A."/>
            <person name="Culley D."/>
            <person name="Magnuson J.K."/>
            <person name="James T.Y."/>
            <person name="O'Malley M.A."/>
            <person name="Stajich J.E."/>
            <person name="Spatafora J.W."/>
            <person name="Visel A."/>
            <person name="Grigoriev I.V."/>
        </authorList>
    </citation>
    <scope>NUCLEOTIDE SEQUENCE [LARGE SCALE GENOMIC DNA]</scope>
    <source>
        <strain evidence="6 7">JEL800</strain>
    </source>
</reference>
<feature type="domain" description="Pus10-like C-terminal" evidence="5">
    <location>
        <begin position="304"/>
        <end position="547"/>
    </location>
</feature>
<dbReference type="SUPFAM" id="SSF55120">
    <property type="entry name" value="Pseudouridine synthase"/>
    <property type="match status" value="1"/>
</dbReference>
<evidence type="ECO:0000259" key="5">
    <source>
        <dbReference type="Pfam" id="PF21238"/>
    </source>
</evidence>
<dbReference type="InterPro" id="IPR020103">
    <property type="entry name" value="PsdUridine_synth_cat_dom_sf"/>
</dbReference>
<dbReference type="FunFam" id="3.30.70.2510:FF:000001">
    <property type="entry name" value="tRNA pseudouridine synthase Pus10"/>
    <property type="match status" value="1"/>
</dbReference>
<dbReference type="AlphaFoldDB" id="A0A1Y2CIV5"/>
<keyword evidence="7" id="KW-1185">Reference proteome</keyword>
<evidence type="ECO:0000256" key="2">
    <source>
        <dbReference type="ARBA" id="ARBA00012787"/>
    </source>
</evidence>
<evidence type="ECO:0000313" key="6">
    <source>
        <dbReference type="EMBL" id="ORY46970.1"/>
    </source>
</evidence>
<dbReference type="Pfam" id="PF21238">
    <property type="entry name" value="Pus10_C"/>
    <property type="match status" value="1"/>
</dbReference>
<evidence type="ECO:0000256" key="1">
    <source>
        <dbReference type="ARBA" id="ARBA00009652"/>
    </source>
</evidence>
<name>A0A1Y2CIV5_9FUNG</name>
<dbReference type="InterPro" id="IPR048741">
    <property type="entry name" value="Pus10-like_C"/>
</dbReference>
<evidence type="ECO:0000313" key="7">
    <source>
        <dbReference type="Proteomes" id="UP000193642"/>
    </source>
</evidence>
<dbReference type="PANTHER" id="PTHR21568">
    <property type="entry name" value="TRNA PSEUDOURIDINE SYNTHASE PUS10"/>
    <property type="match status" value="1"/>
</dbReference>
<dbReference type="GO" id="GO:0031119">
    <property type="term" value="P:tRNA pseudouridine synthesis"/>
    <property type="evidence" value="ECO:0007669"/>
    <property type="project" value="TreeGrafter"/>
</dbReference>
<dbReference type="EMBL" id="MCGO01000015">
    <property type="protein sequence ID" value="ORY46970.1"/>
    <property type="molecule type" value="Genomic_DNA"/>
</dbReference>
<proteinExistence type="inferred from homology"/>
<dbReference type="OrthoDB" id="271937at2759"/>
<keyword evidence="4" id="KW-0413">Isomerase</keyword>
<sequence length="556" mass="61739">MLSTLITPFILSQLPSQAPQVATLLQSHGACSLCVLRVLCVRKVSLFVASTASASATSTCPLCLGLLSRPSISAAVSKAADLFSTSATRGAANFVVAVRVPVQLALRARAADLIIDHAGLGAEIRKVAERDPKRFDLENPDPSQLDALAKDKQTILTDPHDNLPFSITQSQIEVKEVLRFIMAHEFAQASNLAFLPSSELQLELGFDHPPTGDEFEWMQSIEKCGLTVRKKRKRVREGSVWRKMKDDEPKSIRIEGATWNHIVNAANALSYQEFVDHGYLPTKFREVSSPCDLSDLKFLHKSLWVAGRYNKYSRGVSNSRMEFKGERLAAESVEELIAASLDPFFHADNHKFASAGREDVDVLMLGSGRPFYMEIVNPRVLDATQEEITEVQSKINESNAGKIKITDLQLIPKNDTKPLKDSAATKRKSYSTLVRLSKGVRMAQLEEISKLKDLELKQQTPVRVMQSRSDKERDKIVHELKVYPENEGSLGEDGERLYDLIRVDLTTSAGTYVKEFCHSDGGRTVPSIKELLGVDSAVVETLDVLHVFLDWPKPVV</sequence>
<dbReference type="PANTHER" id="PTHR21568:SF0">
    <property type="entry name" value="TRNA PSEUDOURIDINE SYNTHASE PUS10"/>
    <property type="match status" value="1"/>
</dbReference>
<dbReference type="GO" id="GO:0160148">
    <property type="term" value="F:tRNA pseudouridine(55) synthase activity"/>
    <property type="evidence" value="ECO:0007669"/>
    <property type="project" value="UniProtKB-EC"/>
</dbReference>
<protein>
    <recommendedName>
        <fullName evidence="2">tRNA pseudouridine(55) synthase</fullName>
        <ecNumber evidence="2">5.4.99.25</ecNumber>
    </recommendedName>
</protein>
<dbReference type="GO" id="GO:0003723">
    <property type="term" value="F:RNA binding"/>
    <property type="evidence" value="ECO:0007669"/>
    <property type="project" value="InterPro"/>
</dbReference>
<dbReference type="Proteomes" id="UP000193642">
    <property type="component" value="Unassembled WGS sequence"/>
</dbReference>
<dbReference type="InterPro" id="IPR039894">
    <property type="entry name" value="Pus10-like"/>
</dbReference>
<dbReference type="EC" id="5.4.99.25" evidence="2"/>
<dbReference type="Gene3D" id="3.30.70.3190">
    <property type="match status" value="1"/>
</dbReference>
<keyword evidence="3" id="KW-0819">tRNA processing</keyword>
<comment type="caution">
    <text evidence="6">The sequence shown here is derived from an EMBL/GenBank/DDBJ whole genome shotgun (WGS) entry which is preliminary data.</text>
</comment>
<comment type="similarity">
    <text evidence="1">Belongs to the pseudouridine synthase Pus10 family.</text>
</comment>
<dbReference type="STRING" id="329046.A0A1Y2CIV5"/>
<dbReference type="Gene3D" id="3.30.70.2510">
    <property type="match status" value="1"/>
</dbReference>